<protein>
    <recommendedName>
        <fullName evidence="3">PBP domain-containing protein</fullName>
    </recommendedName>
</protein>
<dbReference type="SUPFAM" id="SSF53850">
    <property type="entry name" value="Periplasmic binding protein-like II"/>
    <property type="match status" value="1"/>
</dbReference>
<organism evidence="1 2">
    <name type="scientific">Methylocaldum szegediense</name>
    <dbReference type="NCBI Taxonomy" id="73780"/>
    <lineage>
        <taxon>Bacteria</taxon>
        <taxon>Pseudomonadati</taxon>
        <taxon>Pseudomonadota</taxon>
        <taxon>Gammaproteobacteria</taxon>
        <taxon>Methylococcales</taxon>
        <taxon>Methylococcaceae</taxon>
        <taxon>Methylocaldum</taxon>
    </lineage>
</organism>
<keyword evidence="2" id="KW-1185">Reference proteome</keyword>
<sequence>MNFLFFLSTRRYPFLARLLIVTFLFITSEPAASQSVVVHPDAPVSELSRQEARALFTMSQRSWSDGSPVVVFVLPDSSPIHKEFCKKHLGMFAHQLRQTWDRKVFSGTGQAPELVSTIKEMRALISKTPGAIGYLPESEIDDSVRSITIREGAR</sequence>
<proteinExistence type="predicted"/>
<dbReference type="Gene3D" id="3.40.190.10">
    <property type="entry name" value="Periplasmic binding protein-like II"/>
    <property type="match status" value="1"/>
</dbReference>
<evidence type="ECO:0000313" key="1">
    <source>
        <dbReference type="EMBL" id="CAI8957347.1"/>
    </source>
</evidence>
<gene>
    <name evidence="1" type="ORF">MSZNOR_4584</name>
</gene>
<dbReference type="EMBL" id="OX458333">
    <property type="protein sequence ID" value="CAI8957347.1"/>
    <property type="molecule type" value="Genomic_DNA"/>
</dbReference>
<name>A0ABN8X9F8_9GAMM</name>
<accession>A0ABN8X9F8</accession>
<evidence type="ECO:0000313" key="2">
    <source>
        <dbReference type="Proteomes" id="UP001162030"/>
    </source>
</evidence>
<reference evidence="1 2" key="1">
    <citation type="submission" date="2023-03" db="EMBL/GenBank/DDBJ databases">
        <authorList>
            <person name="Pearce D."/>
        </authorList>
    </citation>
    <scope>NUCLEOTIDE SEQUENCE [LARGE SCALE GENOMIC DNA]</scope>
    <source>
        <strain evidence="1">Msz</strain>
    </source>
</reference>
<dbReference type="Proteomes" id="UP001162030">
    <property type="component" value="Chromosome"/>
</dbReference>
<evidence type="ECO:0008006" key="3">
    <source>
        <dbReference type="Google" id="ProtNLM"/>
    </source>
</evidence>